<dbReference type="InterPro" id="IPR053143">
    <property type="entry name" value="Arylsulfate_ST"/>
</dbReference>
<dbReference type="OrthoDB" id="5427350at2759"/>
<feature type="chain" id="PRO_5040450589" description="ASST-domain-containing protein" evidence="2">
    <location>
        <begin position="20"/>
        <end position="589"/>
    </location>
</feature>
<evidence type="ECO:0000313" key="4">
    <source>
        <dbReference type="Proteomes" id="UP000799772"/>
    </source>
</evidence>
<reference evidence="3" key="1">
    <citation type="journal article" date="2020" name="Stud. Mycol.">
        <title>101 Dothideomycetes genomes: a test case for predicting lifestyles and emergence of pathogens.</title>
        <authorList>
            <person name="Haridas S."/>
            <person name="Albert R."/>
            <person name="Binder M."/>
            <person name="Bloem J."/>
            <person name="Labutti K."/>
            <person name="Salamov A."/>
            <person name="Andreopoulos B."/>
            <person name="Baker S."/>
            <person name="Barry K."/>
            <person name="Bills G."/>
            <person name="Bluhm B."/>
            <person name="Cannon C."/>
            <person name="Castanera R."/>
            <person name="Culley D."/>
            <person name="Daum C."/>
            <person name="Ezra D."/>
            <person name="Gonzalez J."/>
            <person name="Henrissat B."/>
            <person name="Kuo A."/>
            <person name="Liang C."/>
            <person name="Lipzen A."/>
            <person name="Lutzoni F."/>
            <person name="Magnuson J."/>
            <person name="Mondo S."/>
            <person name="Nolan M."/>
            <person name="Ohm R."/>
            <person name="Pangilinan J."/>
            <person name="Park H.-J."/>
            <person name="Ramirez L."/>
            <person name="Alfaro M."/>
            <person name="Sun H."/>
            <person name="Tritt A."/>
            <person name="Yoshinaga Y."/>
            <person name="Zwiers L.-H."/>
            <person name="Turgeon B."/>
            <person name="Goodwin S."/>
            <person name="Spatafora J."/>
            <person name="Crous P."/>
            <person name="Grigoriev I."/>
        </authorList>
    </citation>
    <scope>NUCLEOTIDE SEQUENCE</scope>
    <source>
        <strain evidence="3">CBS 133067</strain>
    </source>
</reference>
<evidence type="ECO:0000313" key="3">
    <source>
        <dbReference type="EMBL" id="KAF2098297.1"/>
    </source>
</evidence>
<keyword evidence="2" id="KW-0732">Signal</keyword>
<accession>A0A9P4IGZ4</accession>
<name>A0A9P4IGZ4_9PEZI</name>
<organism evidence="3 4">
    <name type="scientific">Rhizodiscina lignyota</name>
    <dbReference type="NCBI Taxonomy" id="1504668"/>
    <lineage>
        <taxon>Eukaryota</taxon>
        <taxon>Fungi</taxon>
        <taxon>Dikarya</taxon>
        <taxon>Ascomycota</taxon>
        <taxon>Pezizomycotina</taxon>
        <taxon>Dothideomycetes</taxon>
        <taxon>Pleosporomycetidae</taxon>
        <taxon>Aulographales</taxon>
        <taxon>Rhizodiscinaceae</taxon>
        <taxon>Rhizodiscina</taxon>
    </lineage>
</organism>
<proteinExistence type="predicted"/>
<evidence type="ECO:0000256" key="1">
    <source>
        <dbReference type="SAM" id="MobiDB-lite"/>
    </source>
</evidence>
<dbReference type="InterPro" id="IPR039535">
    <property type="entry name" value="ASST-like"/>
</dbReference>
<dbReference type="Pfam" id="PF14269">
    <property type="entry name" value="Arylsulfotran_2"/>
    <property type="match status" value="1"/>
</dbReference>
<feature type="signal peptide" evidence="2">
    <location>
        <begin position="1"/>
        <end position="19"/>
    </location>
</feature>
<feature type="compositionally biased region" description="Low complexity" evidence="1">
    <location>
        <begin position="539"/>
        <end position="556"/>
    </location>
</feature>
<dbReference type="PANTHER" id="PTHR35340:SF5">
    <property type="entry name" value="ASST-DOMAIN-CONTAINING PROTEIN"/>
    <property type="match status" value="1"/>
</dbReference>
<dbReference type="AlphaFoldDB" id="A0A9P4IGZ4"/>
<dbReference type="Proteomes" id="UP000799772">
    <property type="component" value="Unassembled WGS sequence"/>
</dbReference>
<comment type="caution">
    <text evidence="3">The sequence shown here is derived from an EMBL/GenBank/DDBJ whole genome shotgun (WGS) entry which is preliminary data.</text>
</comment>
<evidence type="ECO:0008006" key="5">
    <source>
        <dbReference type="Google" id="ProtNLM"/>
    </source>
</evidence>
<dbReference type="EMBL" id="ML978127">
    <property type="protein sequence ID" value="KAF2098297.1"/>
    <property type="molecule type" value="Genomic_DNA"/>
</dbReference>
<feature type="compositionally biased region" description="Pro residues" evidence="1">
    <location>
        <begin position="529"/>
        <end position="538"/>
    </location>
</feature>
<sequence>MVWAMLAVVVAASAVIARADQQAPYADNPGYEKGAFGPYPNQTFVSNPNVTAPVFNIITPAANGVANADYLFLGPKGDPVKRQRPTIVNATDLSIMWADTGNITGEPLDVRVQSYNGKDYITFFSGSDGGSGYGGGYYYMLDDKYSLAYNLSAQNISVLGDFHEFQLTDNGTALITVYEPMPFNLSIIDSDLTNGFIVDSLFQELDIETGKLVFQWRASDHYQLNATYNPLGVTGKRENAGFDWFHINSVQKDQTGNYLVSSRHLHTVTYIEGQSGDIIWILGGKLNQFKDLSGGNATNFAWQHNARWTNDSLTGLTIFDNGASGFNTTRPYTRGLLLNIDQDAKTVQLVQEYLNPERISSISQGNVQLLPNKNVLMGYGANPAVTEYAADGTVLWDIQFGIWNDTDVQSYRAYKMNWTSTPNTKPALAQTFPPQRNGSRDLFVSWAGSTEVRGWAVLGGNSTAMLSNSTQNLFNVTKSGFETSITLNRTYHYVRCAALSSNGTVIGATDTLNLLNNSLVSTNSTVDLKPPPPPPPPSSSRTPSASSTSAAPASSSSGGGERNLEPPWKETWAGSTMLGIVGLAMWILA</sequence>
<feature type="region of interest" description="Disordered" evidence="1">
    <location>
        <begin position="523"/>
        <end position="569"/>
    </location>
</feature>
<gene>
    <name evidence="3" type="ORF">NA57DRAFT_77086</name>
</gene>
<keyword evidence="4" id="KW-1185">Reference proteome</keyword>
<evidence type="ECO:0000256" key="2">
    <source>
        <dbReference type="SAM" id="SignalP"/>
    </source>
</evidence>
<protein>
    <recommendedName>
        <fullName evidence="5">ASST-domain-containing protein</fullName>
    </recommendedName>
</protein>
<dbReference type="PANTHER" id="PTHR35340">
    <property type="entry name" value="PQQ ENZYME REPEAT PROTEIN-RELATED"/>
    <property type="match status" value="1"/>
</dbReference>